<feature type="region of interest" description="Disordered" evidence="1">
    <location>
        <begin position="405"/>
        <end position="468"/>
    </location>
</feature>
<dbReference type="SUPFAM" id="SSF50729">
    <property type="entry name" value="PH domain-like"/>
    <property type="match status" value="2"/>
</dbReference>
<feature type="compositionally biased region" description="Basic and acidic residues" evidence="1">
    <location>
        <begin position="847"/>
        <end position="862"/>
    </location>
</feature>
<dbReference type="GO" id="GO:0031966">
    <property type="term" value="C:mitochondrial membrane"/>
    <property type="evidence" value="ECO:0007669"/>
    <property type="project" value="TreeGrafter"/>
</dbReference>
<dbReference type="InterPro" id="IPR042835">
    <property type="entry name" value="PLEKHN1"/>
</dbReference>
<dbReference type="GO" id="GO:1901612">
    <property type="term" value="F:cardiolipin binding"/>
    <property type="evidence" value="ECO:0007669"/>
    <property type="project" value="InterPro"/>
</dbReference>
<feature type="non-terminal residue" evidence="3">
    <location>
        <position position="1"/>
    </location>
</feature>
<proteinExistence type="predicted"/>
<dbReference type="InterPro" id="IPR011993">
    <property type="entry name" value="PH-like_dom_sf"/>
</dbReference>
<protein>
    <submittedName>
        <fullName evidence="3">PKHN1 protein</fullName>
    </submittedName>
</protein>
<dbReference type="InterPro" id="IPR001849">
    <property type="entry name" value="PH_domain"/>
</dbReference>
<organism evidence="3 4">
    <name type="scientific">Atractosteus spatula</name>
    <name type="common">Alligator gar</name>
    <name type="synonym">Lepisosteus spatula</name>
    <dbReference type="NCBI Taxonomy" id="7917"/>
    <lineage>
        <taxon>Eukaryota</taxon>
        <taxon>Metazoa</taxon>
        <taxon>Chordata</taxon>
        <taxon>Craniata</taxon>
        <taxon>Vertebrata</taxon>
        <taxon>Euteleostomi</taxon>
        <taxon>Actinopterygii</taxon>
        <taxon>Neopterygii</taxon>
        <taxon>Holostei</taxon>
        <taxon>Semionotiformes</taxon>
        <taxon>Lepisosteidae</taxon>
        <taxon>Atractosteus</taxon>
    </lineage>
</organism>
<dbReference type="Gene3D" id="2.30.29.30">
    <property type="entry name" value="Pleckstrin-homology domain (PH domain)/Phosphotyrosine-binding domain (PTB)"/>
    <property type="match status" value="2"/>
</dbReference>
<feature type="region of interest" description="Disordered" evidence="1">
    <location>
        <begin position="343"/>
        <end position="392"/>
    </location>
</feature>
<feature type="compositionally biased region" description="Low complexity" evidence="1">
    <location>
        <begin position="419"/>
        <end position="429"/>
    </location>
</feature>
<evidence type="ECO:0000313" key="4">
    <source>
        <dbReference type="Proteomes" id="UP000736164"/>
    </source>
</evidence>
<accession>A0A8J7P0A6</accession>
<dbReference type="Proteomes" id="UP000736164">
    <property type="component" value="Unassembled WGS sequence"/>
</dbReference>
<feature type="non-terminal residue" evidence="3">
    <location>
        <position position="1416"/>
    </location>
</feature>
<dbReference type="SMART" id="SM00233">
    <property type="entry name" value="PH"/>
    <property type="match status" value="2"/>
</dbReference>
<dbReference type="GO" id="GO:0001786">
    <property type="term" value="F:phosphatidylserine binding"/>
    <property type="evidence" value="ECO:0007669"/>
    <property type="project" value="TreeGrafter"/>
</dbReference>
<feature type="compositionally biased region" description="Basic and acidic residues" evidence="1">
    <location>
        <begin position="731"/>
        <end position="759"/>
    </location>
</feature>
<sequence length="1416" mass="154828">MYFNIFFQNSSQLFRKKNPQEGQVKSNSIINILCTVTPRKEMSPKDLKEIENIKWEPPYDPSSGWKKSSTSVKNYGRMIYSSKVRFRFLHCQDIHDCYLDLFQTHLHFLSNNTTGLTYQGTLPLKDLTICKLQSSCGEAGDPAFQIDGVGLNPIIVYCAGAAELETWFGQIKEQVELNGGTVASPKTEGCMRSKKPRDESNVREELRNSVKNEPIYEWEGSQRESLGPITYVTKAQLQHLPCQEQYERLLVLYPTTLIILSDESNGLFYKGKLPLNMISVSTCGQKPNSFRIEGKLINPIIVSCLDECEFHDWICHLIASHVPVQGPAAPVYDIIYTPTKKEAPELDPWSHRNSQAAAGPEQLRNSHSSRNSFELPFRNQPDQLPFQNHPDQLLSPGYTEPLCYSSSRPASSELRRSSRLSGRSSSMSSAVRPALGVHPPSAHCSSPTRGSHNSATSPPSSVYNLPYIPPGSEGALPVQDKLPLVKSNSWSTPQTSIKYQPSIPQRHSDLCAPRQPLSPLYDDPYTPGKFLDEDNYLKPAFAGHDRGVAGGQQGCSQALPPSFRLCTPPQGRRKRNTPAEGQETRGDQWLAAQRAEAVSKLKLLPAPTMMLGYDSSSKIYPLLHQQMPRDYLLESTISSAQLTQVSTSSVCAVYESAYLKPAEPDDQDMDYDNIWDFDSEQNMSHPLGAIAPGRTTVELGGRDVISKSTHKRHEVLLEWKSGSPGMSSGITRDHQQARRVRHPECRDSAWQRERGEENSHSVPWPFPQPTPGESARETARQGARAGARLESGPRARATRHRSARERRVQGVKVDVRERNDEKRWKGSYNSEQFTISEPGGAAQPRESLPEVRSLSEGDRSREGFAIGPTARARGTVTPVVLEAQSDGLSALPRAPGGSAGGTSRLQPRAQRVGGHARRTCPAADIQPSACCTAHRHSFSHRMAWVSTQPAVRTCPLQCRPLAAESQQLDGRERGLGVPAPTGTPGICHDLVQTTSKRTTAHLEPSCVLVFEASPPQAPNAGQPEYKAQGTCALASGSTSVLCSSALSSLGAAWGPAPTVSVGLHEFTQGFGVKDAKLPWILPWFIQSPIPQAPSLLLLKPLSLLSFLSHFCFSAPDLTQPSAPLSLAREAATSSFDRDLVNLLLDNEPEPRHSMGKNPENGVDCICTCKPCQAGLFTRHLLTLLWAVLVSSARRQGPWSVRTMASLRLWQKGATAALQRVCEGGPVSVLGGTAPCVLREEAAATALPLGSLSSKGSCLPLLFNGFGCPQGYCAPQPDGTAGSRDAPGCPSSRPILSRRHSCGTAPALVLLEEQEGLSCEMARDDCVKAAIGQPIGFAVRCSARHSAARSSKGKQGETAQRTAGGMDRLPGKRPMKEGQSGLVPLTGAIWFRTSPRTSERREHMFGIWRRRKQLCAL</sequence>
<feature type="region of interest" description="Disordered" evidence="1">
    <location>
        <begin position="559"/>
        <end position="587"/>
    </location>
</feature>
<dbReference type="PANTHER" id="PTHR46882">
    <property type="entry name" value="PLECKSTRIN HOMOLOGY DOMAIN-CONTAINING FAMILY N MEMBER 1"/>
    <property type="match status" value="1"/>
</dbReference>
<dbReference type="GO" id="GO:0001666">
    <property type="term" value="P:response to hypoxia"/>
    <property type="evidence" value="ECO:0007669"/>
    <property type="project" value="TreeGrafter"/>
</dbReference>
<feature type="compositionally biased region" description="Basic and acidic residues" evidence="1">
    <location>
        <begin position="805"/>
        <end position="824"/>
    </location>
</feature>
<gene>
    <name evidence="3" type="primary">Plekhn1</name>
    <name evidence="3" type="ORF">GTO95_0002912</name>
</gene>
<feature type="compositionally biased region" description="Polar residues" evidence="1">
    <location>
        <begin position="363"/>
        <end position="372"/>
    </location>
</feature>
<dbReference type="EMBL" id="JAAWVO010057916">
    <property type="protein sequence ID" value="MBN3322026.1"/>
    <property type="molecule type" value="Genomic_DNA"/>
</dbReference>
<dbReference type="GO" id="GO:1901981">
    <property type="term" value="F:phosphatidylinositol phosphate binding"/>
    <property type="evidence" value="ECO:0007669"/>
    <property type="project" value="TreeGrafter"/>
</dbReference>
<comment type="caution">
    <text evidence="3">The sequence shown here is derived from an EMBL/GenBank/DDBJ whole genome shotgun (WGS) entry which is preliminary data.</text>
</comment>
<name>A0A8J7P0A6_ATRSP</name>
<feature type="compositionally biased region" description="Polar residues" evidence="1">
    <location>
        <begin position="443"/>
        <end position="463"/>
    </location>
</feature>
<evidence type="ECO:0000256" key="1">
    <source>
        <dbReference type="SAM" id="MobiDB-lite"/>
    </source>
</evidence>
<keyword evidence="4" id="KW-1185">Reference proteome</keyword>
<feature type="compositionally biased region" description="Polar residues" evidence="1">
    <location>
        <begin position="380"/>
        <end position="390"/>
    </location>
</feature>
<evidence type="ECO:0000259" key="2">
    <source>
        <dbReference type="SMART" id="SM00233"/>
    </source>
</evidence>
<feature type="domain" description="PH" evidence="2">
    <location>
        <begin position="78"/>
        <end position="178"/>
    </location>
</feature>
<dbReference type="GO" id="GO:0005856">
    <property type="term" value="C:cytoskeleton"/>
    <property type="evidence" value="ECO:0007669"/>
    <property type="project" value="TreeGrafter"/>
</dbReference>
<feature type="region of interest" description="Disordered" evidence="1">
    <location>
        <begin position="720"/>
        <end position="862"/>
    </location>
</feature>
<dbReference type="PANTHER" id="PTHR46882:SF1">
    <property type="entry name" value="PLECKSTRIN HOMOLOGY DOMAIN-CONTAINING FAMILY N MEMBER 1"/>
    <property type="match status" value="1"/>
</dbReference>
<reference evidence="3" key="1">
    <citation type="journal article" date="2021" name="Cell">
        <title>Tracing the genetic footprints of vertebrate landing in non-teleost ray-finned fishes.</title>
        <authorList>
            <person name="Bi X."/>
            <person name="Wang K."/>
            <person name="Yang L."/>
            <person name="Pan H."/>
            <person name="Jiang H."/>
            <person name="Wei Q."/>
            <person name="Fang M."/>
            <person name="Yu H."/>
            <person name="Zhu C."/>
            <person name="Cai Y."/>
            <person name="He Y."/>
            <person name="Gan X."/>
            <person name="Zeng H."/>
            <person name="Yu D."/>
            <person name="Zhu Y."/>
            <person name="Jiang H."/>
            <person name="Qiu Q."/>
            <person name="Yang H."/>
            <person name="Zhang Y.E."/>
            <person name="Wang W."/>
            <person name="Zhu M."/>
            <person name="He S."/>
            <person name="Zhang G."/>
        </authorList>
    </citation>
    <scope>NUCLEOTIDE SEQUENCE</scope>
    <source>
        <strain evidence="3">Allg_001</strain>
    </source>
</reference>
<dbReference type="GO" id="GO:0061158">
    <property type="term" value="P:3'-UTR-mediated mRNA destabilization"/>
    <property type="evidence" value="ECO:0007669"/>
    <property type="project" value="TreeGrafter"/>
</dbReference>
<feature type="region of interest" description="Disordered" evidence="1">
    <location>
        <begin position="888"/>
        <end position="908"/>
    </location>
</feature>
<feature type="region of interest" description="Disordered" evidence="1">
    <location>
        <begin position="1347"/>
        <end position="1378"/>
    </location>
</feature>
<feature type="region of interest" description="Disordered" evidence="1">
    <location>
        <begin position="186"/>
        <end position="205"/>
    </location>
</feature>
<feature type="compositionally biased region" description="Basic and acidic residues" evidence="1">
    <location>
        <begin position="196"/>
        <end position="205"/>
    </location>
</feature>
<feature type="domain" description="PH" evidence="2">
    <location>
        <begin position="231"/>
        <end position="324"/>
    </location>
</feature>
<evidence type="ECO:0000313" key="3">
    <source>
        <dbReference type="EMBL" id="MBN3322026.1"/>
    </source>
</evidence>
<dbReference type="GO" id="GO:0070300">
    <property type="term" value="F:phosphatidic acid binding"/>
    <property type="evidence" value="ECO:0007669"/>
    <property type="project" value="TreeGrafter"/>
</dbReference>
<dbReference type="GO" id="GO:0043065">
    <property type="term" value="P:positive regulation of apoptotic process"/>
    <property type="evidence" value="ECO:0007669"/>
    <property type="project" value="InterPro"/>
</dbReference>